<dbReference type="PROSITE" id="PS50297">
    <property type="entry name" value="ANK_REP_REGION"/>
    <property type="match status" value="5"/>
</dbReference>
<dbReference type="OrthoDB" id="93059at2759"/>
<dbReference type="STRING" id="2880.D7G5S7"/>
<feature type="compositionally biased region" description="Polar residues" evidence="4">
    <location>
        <begin position="52"/>
        <end position="61"/>
    </location>
</feature>
<evidence type="ECO:0000313" key="6">
    <source>
        <dbReference type="Proteomes" id="UP000002630"/>
    </source>
</evidence>
<feature type="compositionally biased region" description="Basic and acidic residues" evidence="4">
    <location>
        <begin position="64"/>
        <end position="80"/>
    </location>
</feature>
<dbReference type="EMBL" id="FN649751">
    <property type="protein sequence ID" value="CBJ27374.1"/>
    <property type="molecule type" value="Genomic_DNA"/>
</dbReference>
<feature type="repeat" description="ANK" evidence="3">
    <location>
        <begin position="167"/>
        <end position="199"/>
    </location>
</feature>
<protein>
    <submittedName>
        <fullName evidence="5">Similar to ankyrin 2,3/unc44</fullName>
    </submittedName>
</protein>
<accession>D7G5S7</accession>
<keyword evidence="1" id="KW-0677">Repeat</keyword>
<dbReference type="Gene3D" id="1.25.40.20">
    <property type="entry name" value="Ankyrin repeat-containing domain"/>
    <property type="match status" value="3"/>
</dbReference>
<dbReference type="eggNOG" id="KOG4369">
    <property type="taxonomic scope" value="Eukaryota"/>
</dbReference>
<evidence type="ECO:0000256" key="3">
    <source>
        <dbReference type="PROSITE-ProRule" id="PRU00023"/>
    </source>
</evidence>
<dbReference type="PANTHER" id="PTHR24198:SF165">
    <property type="entry name" value="ANKYRIN REPEAT-CONTAINING PROTEIN-RELATED"/>
    <property type="match status" value="1"/>
</dbReference>
<evidence type="ECO:0000256" key="4">
    <source>
        <dbReference type="SAM" id="MobiDB-lite"/>
    </source>
</evidence>
<feature type="region of interest" description="Disordered" evidence="4">
    <location>
        <begin position="1"/>
        <end position="98"/>
    </location>
</feature>
<dbReference type="Proteomes" id="UP000002630">
    <property type="component" value="Linkage Group LG26"/>
</dbReference>
<feature type="region of interest" description="Disordered" evidence="4">
    <location>
        <begin position="551"/>
        <end position="576"/>
    </location>
</feature>
<sequence length="734" mass="76824">MGCVSSKVGQRPPDQVAGHEANKSAGGQEEAREESRPALPVVGQIQPARPAQSKNTENRNVQGKAEHHRSGENPRAKGGEWEEEGETITDVSGLQMRTPRTCADPGLYAAAKNGDLPLVQMILSSNTGRGAAAVDAGDDGTMYQDRPEPDGAVPSSKVADLDERGMWGNTPLIVATQYAHPDIALALIAGGANVTLENERQATALHFSCAEGSVGVVSALLNNGANVDPSVATVHHPGVNGGQTIPLTPLSAAATGGYTELVRLLVQHGVDINRRVAPVGSDGKERRSSFLGTDGIGGSALTAAARYGHTETCFLLVDSGANLLLEDWNSRTPLLHAILGGHEQTAMALLDGARSVGCVSQLVGACSPETGGATSSGLAPLHAACDKGLQDVVRALVAAGAKVEEKDVAGASALLHACRKGRLECTRELLSKGADPMAADSEGDTPVSVARSRRDQPGGEEILSLLEAAVADDEHRDGRLGSDGSRRALGAKINDVNNGEDEGCDVLTDGSQREKEDGNEDEEDVFLVSDWDPDGEDIFDDNCNVAERCGQSRQSENVENLPEPAAVNADENDDEDDVLLVGDYDSQLEEEEFLDVCPAADEREDATVGTRENKQLSQGSDALPRRRSQSLIEGRRADGSAPQDGTESQAQAIKDLHRPQDVPENDRQTRRPSAATTEVGLESAAIETAMGRHQVAPGVLEGKLVTLQVAGGSVDTAMIAATDNVVAARSSEGA</sequence>
<feature type="repeat" description="ANK" evidence="3">
    <location>
        <begin position="248"/>
        <end position="277"/>
    </location>
</feature>
<keyword evidence="2 3" id="KW-0040">ANK repeat</keyword>
<dbReference type="InterPro" id="IPR002110">
    <property type="entry name" value="Ankyrin_rpt"/>
</dbReference>
<feature type="repeat" description="ANK" evidence="3">
    <location>
        <begin position="409"/>
        <end position="441"/>
    </location>
</feature>
<feature type="repeat" description="ANK" evidence="3">
    <location>
        <begin position="376"/>
        <end position="408"/>
    </location>
</feature>
<evidence type="ECO:0000256" key="2">
    <source>
        <dbReference type="ARBA" id="ARBA00023043"/>
    </source>
</evidence>
<dbReference type="PROSITE" id="PS50088">
    <property type="entry name" value="ANK_REPEAT"/>
    <property type="match status" value="6"/>
</dbReference>
<dbReference type="InParanoid" id="D7G5S7"/>
<feature type="region of interest" description="Disordered" evidence="4">
    <location>
        <begin position="434"/>
        <end position="457"/>
    </location>
</feature>
<dbReference type="Pfam" id="PF00023">
    <property type="entry name" value="Ank"/>
    <property type="match status" value="1"/>
</dbReference>
<dbReference type="InterPro" id="IPR036770">
    <property type="entry name" value="Ankyrin_rpt-contain_sf"/>
</dbReference>
<feature type="compositionally biased region" description="Basic and acidic residues" evidence="4">
    <location>
        <begin position="654"/>
        <end position="669"/>
    </location>
</feature>
<dbReference type="SMART" id="SM00248">
    <property type="entry name" value="ANK"/>
    <property type="match status" value="8"/>
</dbReference>
<organism evidence="5 6">
    <name type="scientific">Ectocarpus siliculosus</name>
    <name type="common">Brown alga</name>
    <name type="synonym">Conferva siliculosa</name>
    <dbReference type="NCBI Taxonomy" id="2880"/>
    <lineage>
        <taxon>Eukaryota</taxon>
        <taxon>Sar</taxon>
        <taxon>Stramenopiles</taxon>
        <taxon>Ochrophyta</taxon>
        <taxon>PX clade</taxon>
        <taxon>Phaeophyceae</taxon>
        <taxon>Ectocarpales</taxon>
        <taxon>Ectocarpaceae</taxon>
        <taxon>Ectocarpus</taxon>
    </lineage>
</organism>
<evidence type="ECO:0000256" key="1">
    <source>
        <dbReference type="ARBA" id="ARBA00022737"/>
    </source>
</evidence>
<name>D7G5S7_ECTSI</name>
<dbReference type="AlphaFoldDB" id="D7G5S7"/>
<feature type="region of interest" description="Disordered" evidence="4">
    <location>
        <begin position="491"/>
        <end position="523"/>
    </location>
</feature>
<dbReference type="PANTHER" id="PTHR24198">
    <property type="entry name" value="ANKYRIN REPEAT AND PROTEIN KINASE DOMAIN-CONTAINING PROTEIN"/>
    <property type="match status" value="1"/>
</dbReference>
<feature type="repeat" description="ANK" evidence="3">
    <location>
        <begin position="200"/>
        <end position="228"/>
    </location>
</feature>
<proteinExistence type="predicted"/>
<gene>
    <name evidence="5" type="ORF">Esi_0067_0070</name>
</gene>
<evidence type="ECO:0000313" key="5">
    <source>
        <dbReference type="EMBL" id="CBJ27374.1"/>
    </source>
</evidence>
<dbReference type="EMBL" id="FN648894">
    <property type="protein sequence ID" value="CBJ27374.1"/>
    <property type="molecule type" value="Genomic_DNA"/>
</dbReference>
<reference evidence="5 6" key="1">
    <citation type="journal article" date="2010" name="Nature">
        <title>The Ectocarpus genome and the independent evolution of multicellularity in brown algae.</title>
        <authorList>
            <person name="Cock J.M."/>
            <person name="Sterck L."/>
            <person name="Rouze P."/>
            <person name="Scornet D."/>
            <person name="Allen A.E."/>
            <person name="Amoutzias G."/>
            <person name="Anthouard V."/>
            <person name="Artiguenave F."/>
            <person name="Aury J.M."/>
            <person name="Badger J.H."/>
            <person name="Beszteri B."/>
            <person name="Billiau K."/>
            <person name="Bonnet E."/>
            <person name="Bothwell J.H."/>
            <person name="Bowler C."/>
            <person name="Boyen C."/>
            <person name="Brownlee C."/>
            <person name="Carrano C.J."/>
            <person name="Charrier B."/>
            <person name="Cho G.Y."/>
            <person name="Coelho S.M."/>
            <person name="Collen J."/>
            <person name="Corre E."/>
            <person name="Da Silva C."/>
            <person name="Delage L."/>
            <person name="Delaroque N."/>
            <person name="Dittami S.M."/>
            <person name="Doulbeau S."/>
            <person name="Elias M."/>
            <person name="Farnham G."/>
            <person name="Gachon C.M."/>
            <person name="Gschloessl B."/>
            <person name="Heesch S."/>
            <person name="Jabbari K."/>
            <person name="Jubin C."/>
            <person name="Kawai H."/>
            <person name="Kimura K."/>
            <person name="Kloareg B."/>
            <person name="Kupper F.C."/>
            <person name="Lang D."/>
            <person name="Le Bail A."/>
            <person name="Leblanc C."/>
            <person name="Lerouge P."/>
            <person name="Lohr M."/>
            <person name="Lopez P.J."/>
            <person name="Martens C."/>
            <person name="Maumus F."/>
            <person name="Michel G."/>
            <person name="Miranda-Saavedra D."/>
            <person name="Morales J."/>
            <person name="Moreau H."/>
            <person name="Motomura T."/>
            <person name="Nagasato C."/>
            <person name="Napoli C.A."/>
            <person name="Nelson D.R."/>
            <person name="Nyvall-Collen P."/>
            <person name="Peters A.F."/>
            <person name="Pommier C."/>
            <person name="Potin P."/>
            <person name="Poulain J."/>
            <person name="Quesneville H."/>
            <person name="Read B."/>
            <person name="Rensing S.A."/>
            <person name="Ritter A."/>
            <person name="Rousvoal S."/>
            <person name="Samanta M."/>
            <person name="Samson G."/>
            <person name="Schroeder D.C."/>
            <person name="Segurens B."/>
            <person name="Strittmatter M."/>
            <person name="Tonon T."/>
            <person name="Tregear J.W."/>
            <person name="Valentin K."/>
            <person name="von Dassow P."/>
            <person name="Yamagishi T."/>
            <person name="Van de Peer Y."/>
            <person name="Wincker P."/>
        </authorList>
    </citation>
    <scope>NUCLEOTIDE SEQUENCE [LARGE SCALE GENOMIC DNA]</scope>
    <source>
        <strain evidence="6">Ec32 / CCAP1310/4</strain>
    </source>
</reference>
<keyword evidence="6" id="KW-1185">Reference proteome</keyword>
<feature type="region of interest" description="Disordered" evidence="4">
    <location>
        <begin position="597"/>
        <end position="679"/>
    </location>
</feature>
<feature type="repeat" description="ANK" evidence="3">
    <location>
        <begin position="296"/>
        <end position="328"/>
    </location>
</feature>
<dbReference type="SUPFAM" id="SSF48403">
    <property type="entry name" value="Ankyrin repeat"/>
    <property type="match status" value="1"/>
</dbReference>
<dbReference type="Pfam" id="PF12796">
    <property type="entry name" value="Ank_2"/>
    <property type="match status" value="3"/>
</dbReference>